<feature type="domain" description="PurM-like C-terminal" evidence="4">
    <location>
        <begin position="663"/>
        <end position="790"/>
    </location>
</feature>
<dbReference type="SUPFAM" id="SSF56042">
    <property type="entry name" value="PurM C-terminal domain-like"/>
    <property type="match status" value="1"/>
</dbReference>
<dbReference type="Proteomes" id="UP000218231">
    <property type="component" value="Unassembled WGS sequence"/>
</dbReference>
<proteinExistence type="predicted"/>
<keyword evidence="7" id="KW-1185">Reference proteome</keyword>
<dbReference type="Pfam" id="PF13855">
    <property type="entry name" value="LRR_8"/>
    <property type="match status" value="2"/>
</dbReference>
<dbReference type="Gene3D" id="3.30.1330.10">
    <property type="entry name" value="PurM-like, N-terminal domain"/>
    <property type="match status" value="1"/>
</dbReference>
<reference evidence="6 7" key="1">
    <citation type="journal article" date="2017" name="Curr. Biol.">
        <title>Genome architecture and evolution of a unichromosomal asexual nematode.</title>
        <authorList>
            <person name="Fradin H."/>
            <person name="Zegar C."/>
            <person name="Gutwein M."/>
            <person name="Lucas J."/>
            <person name="Kovtun M."/>
            <person name="Corcoran D."/>
            <person name="Baugh L.R."/>
            <person name="Kiontke K."/>
            <person name="Gunsalus K."/>
            <person name="Fitch D.H."/>
            <person name="Piano F."/>
        </authorList>
    </citation>
    <scope>NUCLEOTIDE SEQUENCE [LARGE SCALE GENOMIC DNA]</scope>
    <source>
        <strain evidence="6">PF1309</strain>
    </source>
</reference>
<dbReference type="GO" id="GO:0005737">
    <property type="term" value="C:cytoplasm"/>
    <property type="evidence" value="ECO:0007669"/>
    <property type="project" value="TreeGrafter"/>
</dbReference>
<evidence type="ECO:0000259" key="5">
    <source>
        <dbReference type="Pfam" id="PF22689"/>
    </source>
</evidence>
<feature type="signal peptide" evidence="3">
    <location>
        <begin position="1"/>
        <end position="21"/>
    </location>
</feature>
<feature type="chain" id="PRO_5013353615" evidence="3">
    <location>
        <begin position="22"/>
        <end position="1129"/>
    </location>
</feature>
<dbReference type="GO" id="GO:0006164">
    <property type="term" value="P:purine nucleotide biosynthetic process"/>
    <property type="evidence" value="ECO:0007669"/>
    <property type="project" value="TreeGrafter"/>
</dbReference>
<dbReference type="GO" id="GO:0004642">
    <property type="term" value="F:phosphoribosylformylglycinamidine synthase activity"/>
    <property type="evidence" value="ECO:0007669"/>
    <property type="project" value="TreeGrafter"/>
</dbReference>
<comment type="caution">
    <text evidence="6">The sequence shown here is derived from an EMBL/GenBank/DDBJ whole genome shotgun (WGS) entry which is preliminary data.</text>
</comment>
<protein>
    <submittedName>
        <fullName evidence="6">Uncharacterized protein</fullName>
    </submittedName>
</protein>
<organism evidence="6 7">
    <name type="scientific">Diploscapter pachys</name>
    <dbReference type="NCBI Taxonomy" id="2018661"/>
    <lineage>
        <taxon>Eukaryota</taxon>
        <taxon>Metazoa</taxon>
        <taxon>Ecdysozoa</taxon>
        <taxon>Nematoda</taxon>
        <taxon>Chromadorea</taxon>
        <taxon>Rhabditida</taxon>
        <taxon>Rhabditina</taxon>
        <taxon>Rhabditomorpha</taxon>
        <taxon>Rhabditoidea</taxon>
        <taxon>Rhabditidae</taxon>
        <taxon>Diploscapter</taxon>
    </lineage>
</organism>
<name>A0A2A2L253_9BILA</name>
<dbReference type="InterPro" id="IPR036676">
    <property type="entry name" value="PurM-like_C_sf"/>
</dbReference>
<dbReference type="SUPFAM" id="SSF52058">
    <property type="entry name" value="L domain-like"/>
    <property type="match status" value="1"/>
</dbReference>
<dbReference type="CDD" id="cd02204">
    <property type="entry name" value="PurL_repeat2"/>
    <property type="match status" value="1"/>
</dbReference>
<dbReference type="CDD" id="cd01740">
    <property type="entry name" value="GATase1_FGAR_AT"/>
    <property type="match status" value="1"/>
</dbReference>
<dbReference type="SUPFAM" id="SSF55326">
    <property type="entry name" value="PurM N-terminal domain-like"/>
    <property type="match status" value="1"/>
</dbReference>
<dbReference type="EMBL" id="LIAE01007310">
    <property type="protein sequence ID" value="PAV80157.1"/>
    <property type="molecule type" value="Genomic_DNA"/>
</dbReference>
<dbReference type="OrthoDB" id="6666987at2759"/>
<dbReference type="PANTHER" id="PTHR10099">
    <property type="entry name" value="PHOSPHORIBOSYLFORMYLGLYCINAMIDINE SYNTHASE"/>
    <property type="match status" value="1"/>
</dbReference>
<keyword evidence="3" id="KW-0732">Signal</keyword>
<evidence type="ECO:0000256" key="3">
    <source>
        <dbReference type="SAM" id="SignalP"/>
    </source>
</evidence>
<dbReference type="PANTHER" id="PTHR10099:SF1">
    <property type="entry name" value="PHOSPHORIBOSYLFORMYLGLYCINAMIDINE SYNTHASE"/>
    <property type="match status" value="1"/>
</dbReference>
<dbReference type="Pfam" id="PF22689">
    <property type="entry name" value="FGAR-AT_PurM_N-like"/>
    <property type="match status" value="1"/>
</dbReference>
<dbReference type="STRING" id="2018661.A0A2A2L253"/>
<dbReference type="InterPro" id="IPR036921">
    <property type="entry name" value="PurM-like_N_sf"/>
</dbReference>
<dbReference type="SMART" id="SM00364">
    <property type="entry name" value="LRR_BAC"/>
    <property type="match status" value="6"/>
</dbReference>
<dbReference type="AlphaFoldDB" id="A0A2A2L253"/>
<feature type="domain" description="FGAR-AT PurM N-terminal-like" evidence="5">
    <location>
        <begin position="512"/>
        <end position="624"/>
    </location>
</feature>
<evidence type="ECO:0000313" key="6">
    <source>
        <dbReference type="EMBL" id="PAV80157.1"/>
    </source>
</evidence>
<sequence length="1129" mass="124852">MGLVSWLGLFFQFLMSRMVMGDMCTHCTCDLNSHSVTCNSPSLLVRTVSLLPYVEELNLQNLRMPQPPHFLFNTHLRALRINHCGLSELSAHSLLPLPNLEVLNLANNNLATLPTTVLRSLKRLRIVNLSNNKITDLSKLSWVLAEGMVLEQLDLSGNPLALSNRFALLPPVHQLLMANANLQKINSTSLLLLPSTSCPADESCRVLMFDEKDLKLLHKVDISHNPKLIVEKTALEALTNAPYLDFSGVSLPSSFGNWLETQSRVVHLNVSSATIPLDGVWELCSEKLNLLDISSLRLHSIDLKKGCPLKILFAEDNLLNSIKIEANELETLHLERNMFTEFPSVPPGISLESLHTMSISNNLLTTLHPNALQHMPELQHLDLSKNQISEIDPQAFPSLGMQLISLDLSSNQLSSLPHPVLPSLLFLDASSNNLVNIDPVLFSGLPLLQHLRYKIGYLGPITIVQPLTLLTMRSQGLEVLVESTRRADIVDRLRRLSVPPGIPTSTIPFEIAKVGGAMAVGEQPIKGLVDAQAGARMTVAETLTNLVFARISNIKDVKMSGNWMWAAKAEGEGAKMVDAVDSLCQALKEVGVAIDGGKDSLSMVVSAGNELVKAPGTLVLTAYVTCSDIRKVVTPDLKASRDSSQQLPKLLYVRMGSDPKKDHRLGGSAFAQCHKQIGNDVPDIHDFDQFVETFVVIQRLIEEGNILAGHDVSDGGLITAILEMAFAGNMGLEIDLRFDTTTIPLLSYLFAEEAGVVLEVESDHVQEIVEQFSKINNPADIIGTVHKVHGPDANIKLVANGQEIFNETLVRMREIWEETGDRLGEFQTDEGCLKQAKEIRQTTKLINYAMSVELPVPRHHLVTEIAPKVAILREEGSNGDREMAAVFRMAGFNVFDVTMTDLLGGLRLDQFRGIAFVGGFSYADVLGSAKGWAAAVLYNEKIRHEFDRFRTRSDTFSFGVCNGCQLMTLLGWVGTYKNQPSVFLDENKCGRFESYFGPVKIRKSKSLMLQGMENSILGLWSSHGEGRFTYRNGKVLAHLLENEMVCVQYCDGDGEITEKYPLNPNGSELGVAAICSEDGRHLAMMPHSDRSFLSWQWPDYPDSWKTPGNPASPWLRMFTNAYDWTTQNS</sequence>
<evidence type="ECO:0000256" key="1">
    <source>
        <dbReference type="ARBA" id="ARBA00022614"/>
    </source>
</evidence>
<keyword evidence="2" id="KW-0677">Repeat</keyword>
<evidence type="ECO:0000313" key="7">
    <source>
        <dbReference type="Proteomes" id="UP000218231"/>
    </source>
</evidence>
<dbReference type="Gene3D" id="3.80.10.10">
    <property type="entry name" value="Ribonuclease Inhibitor"/>
    <property type="match status" value="3"/>
</dbReference>
<dbReference type="Pfam" id="PF02769">
    <property type="entry name" value="AIRS_C"/>
    <property type="match status" value="1"/>
</dbReference>
<dbReference type="InterPro" id="IPR029062">
    <property type="entry name" value="Class_I_gatase-like"/>
</dbReference>
<accession>A0A2A2L253</accession>
<keyword evidence="1" id="KW-0433">Leucine-rich repeat</keyword>
<dbReference type="SMART" id="SM01211">
    <property type="entry name" value="GATase_5"/>
    <property type="match status" value="1"/>
</dbReference>
<dbReference type="InterPro" id="IPR001611">
    <property type="entry name" value="Leu-rich_rpt"/>
</dbReference>
<dbReference type="Gene3D" id="3.40.50.880">
    <property type="match status" value="1"/>
</dbReference>
<dbReference type="Gene3D" id="3.90.650.10">
    <property type="entry name" value="PurM-like C-terminal domain"/>
    <property type="match status" value="1"/>
</dbReference>
<gene>
    <name evidence="6" type="ORF">WR25_19946</name>
</gene>
<dbReference type="InterPro" id="IPR055181">
    <property type="entry name" value="FGAR-AT_PurM_N-like"/>
</dbReference>
<evidence type="ECO:0000256" key="2">
    <source>
        <dbReference type="ARBA" id="ARBA00022737"/>
    </source>
</evidence>
<dbReference type="PROSITE" id="PS51450">
    <property type="entry name" value="LRR"/>
    <property type="match status" value="4"/>
</dbReference>
<dbReference type="PROSITE" id="PS51273">
    <property type="entry name" value="GATASE_TYPE_1"/>
    <property type="match status" value="1"/>
</dbReference>
<evidence type="ECO:0000259" key="4">
    <source>
        <dbReference type="Pfam" id="PF02769"/>
    </source>
</evidence>
<dbReference type="InterPro" id="IPR003591">
    <property type="entry name" value="Leu-rich_rpt_typical-subtyp"/>
</dbReference>
<dbReference type="InterPro" id="IPR032675">
    <property type="entry name" value="LRR_dom_sf"/>
</dbReference>
<dbReference type="SMART" id="SM00369">
    <property type="entry name" value="LRR_TYP"/>
    <property type="match status" value="5"/>
</dbReference>
<dbReference type="Pfam" id="PF13507">
    <property type="entry name" value="GATase_5"/>
    <property type="match status" value="1"/>
</dbReference>
<dbReference type="InterPro" id="IPR010918">
    <property type="entry name" value="PurM-like_C_dom"/>
</dbReference>
<dbReference type="SUPFAM" id="SSF52317">
    <property type="entry name" value="Class I glutamine amidotransferase-like"/>
    <property type="match status" value="1"/>
</dbReference>